<dbReference type="PANTHER" id="PTHR33067">
    <property type="entry name" value="RNA-DIRECTED DNA POLYMERASE-RELATED"/>
    <property type="match status" value="1"/>
</dbReference>
<comment type="caution">
    <text evidence="2">The sequence shown here is derived from an EMBL/GenBank/DDBJ whole genome shotgun (WGS) entry which is preliminary data.</text>
</comment>
<reference evidence="2" key="1">
    <citation type="journal article" date="2019" name="Sci. Rep.">
        <title>Draft genome of Tanacetum cinerariifolium, the natural source of mosquito coil.</title>
        <authorList>
            <person name="Yamashiro T."/>
            <person name="Shiraishi A."/>
            <person name="Satake H."/>
            <person name="Nakayama K."/>
        </authorList>
    </citation>
    <scope>NUCLEOTIDE SEQUENCE</scope>
</reference>
<keyword evidence="2" id="KW-0548">Nucleotidyltransferase</keyword>
<sequence length="466" mass="51595">MNTASSSGSGTIPSNTITNPKEDLKGITTRSGIAYQGPMIPTTSSPPKAVERETEVTKDTMPPTNNGSTKDVQPLIVQVETQIPNSKPVVAPVVEPIEAPISAPKPNLKLSIPYPSRLHDQKLLDKANDQKEKFFQIFQDLDFNISFADAFILMPKFGPTIKSLLTNKDILFELARKLLIKHCSTVLLKKLPEKLGDPGKFLISCDFSGMDECLALADLGASINLMPLSVPVGVAEDVFVKVGTFHFLADFVVVDFDADPRVPLILRRSFLKTGRALIDVYEGEFTLRVGNKAITFNLDQTSRYSANYDAMLINRIDVIDVACEEYSQEVIGFSMSGNPTPSTEPIGDILLLEEFLNDDPSSPPLPPQELKIVEPKNEKYSIDEPPVVELKDLPPHLEYAFLEGDDKLPIIIAKDLKDEEKIALIKVLKSHKQALAWNLSNIKGIDPEFCTNKILMEDDFKLAIQY</sequence>
<feature type="compositionally biased region" description="Basic and acidic residues" evidence="1">
    <location>
        <begin position="49"/>
        <end position="58"/>
    </location>
</feature>
<dbReference type="EMBL" id="BKCJ010415647">
    <property type="protein sequence ID" value="GFA38941.1"/>
    <property type="molecule type" value="Genomic_DNA"/>
</dbReference>
<dbReference type="AlphaFoldDB" id="A0A699JJ46"/>
<keyword evidence="2" id="KW-0808">Transferase</keyword>
<dbReference type="PANTHER" id="PTHR33067:SF31">
    <property type="entry name" value="RNA-DIRECTED DNA POLYMERASE"/>
    <property type="match status" value="1"/>
</dbReference>
<evidence type="ECO:0000256" key="1">
    <source>
        <dbReference type="SAM" id="MobiDB-lite"/>
    </source>
</evidence>
<dbReference type="InterPro" id="IPR021109">
    <property type="entry name" value="Peptidase_aspartic_dom_sf"/>
</dbReference>
<keyword evidence="2" id="KW-0695">RNA-directed DNA polymerase</keyword>
<feature type="region of interest" description="Disordered" evidence="1">
    <location>
        <begin position="1"/>
        <end position="70"/>
    </location>
</feature>
<dbReference type="Gene3D" id="2.40.70.10">
    <property type="entry name" value="Acid Proteases"/>
    <property type="match status" value="1"/>
</dbReference>
<accession>A0A699JJ46</accession>
<feature type="compositionally biased region" description="Polar residues" evidence="1">
    <location>
        <begin position="1"/>
        <end position="19"/>
    </location>
</feature>
<organism evidence="2">
    <name type="scientific">Tanacetum cinerariifolium</name>
    <name type="common">Dalmatian daisy</name>
    <name type="synonym">Chrysanthemum cinerariifolium</name>
    <dbReference type="NCBI Taxonomy" id="118510"/>
    <lineage>
        <taxon>Eukaryota</taxon>
        <taxon>Viridiplantae</taxon>
        <taxon>Streptophyta</taxon>
        <taxon>Embryophyta</taxon>
        <taxon>Tracheophyta</taxon>
        <taxon>Spermatophyta</taxon>
        <taxon>Magnoliopsida</taxon>
        <taxon>eudicotyledons</taxon>
        <taxon>Gunneridae</taxon>
        <taxon>Pentapetalae</taxon>
        <taxon>asterids</taxon>
        <taxon>campanulids</taxon>
        <taxon>Asterales</taxon>
        <taxon>Asteraceae</taxon>
        <taxon>Asteroideae</taxon>
        <taxon>Anthemideae</taxon>
        <taxon>Anthemidinae</taxon>
        <taxon>Tanacetum</taxon>
    </lineage>
</organism>
<evidence type="ECO:0000313" key="2">
    <source>
        <dbReference type="EMBL" id="GFA38941.1"/>
    </source>
</evidence>
<proteinExistence type="predicted"/>
<dbReference type="GO" id="GO:0003964">
    <property type="term" value="F:RNA-directed DNA polymerase activity"/>
    <property type="evidence" value="ECO:0007669"/>
    <property type="project" value="UniProtKB-KW"/>
</dbReference>
<protein>
    <submittedName>
        <fullName evidence="2">Reverse transcriptase domain-containing protein</fullName>
    </submittedName>
</protein>
<gene>
    <name evidence="2" type="ORF">Tci_610913</name>
</gene>
<name>A0A699JJ46_TANCI</name>